<comment type="caution">
    <text evidence="1">The sequence shown here is derived from an EMBL/GenBank/DDBJ whole genome shotgun (WGS) entry which is preliminary data.</text>
</comment>
<evidence type="ECO:0000313" key="2">
    <source>
        <dbReference type="Proteomes" id="UP000006250"/>
    </source>
</evidence>
<dbReference type="AlphaFoldDB" id="E1JUR9"/>
<evidence type="ECO:0000313" key="1">
    <source>
        <dbReference type="EMBL" id="EFL51833.1"/>
    </source>
</evidence>
<reference evidence="1 2" key="1">
    <citation type="submission" date="2010-08" db="EMBL/GenBank/DDBJ databases">
        <title>The draft genome of Desulfovibrio fructosovorans JJ.</title>
        <authorList>
            <consortium name="US DOE Joint Genome Institute (JGI-PGF)"/>
            <person name="Lucas S."/>
            <person name="Copeland A."/>
            <person name="Lapidus A."/>
            <person name="Cheng J.-F."/>
            <person name="Bruce D."/>
            <person name="Goodwin L."/>
            <person name="Pitluck S."/>
            <person name="Land M.L."/>
            <person name="Hauser L."/>
            <person name="Chang Y.-J."/>
            <person name="Jeffries C."/>
            <person name="Wall J.D."/>
            <person name="Stahl D.A."/>
            <person name="Arkin A.P."/>
            <person name="Dehal P."/>
            <person name="Stolyar S.M."/>
            <person name="Hazen T.C."/>
            <person name="Woyke T.J."/>
        </authorList>
    </citation>
    <scope>NUCLEOTIDE SEQUENCE [LARGE SCALE GENOMIC DNA]</scope>
    <source>
        <strain evidence="1 2">JJ</strain>
    </source>
</reference>
<sequence>MTALKLALGLWVRDGIISLVAVTGWPRWGWAHRAVDRCEVAAEALRGQEEREGHERA</sequence>
<keyword evidence="2" id="KW-1185">Reference proteome</keyword>
<accession>E1JUR9</accession>
<gene>
    <name evidence="1" type="ORF">DesfrDRAFT_1368</name>
</gene>
<name>E1JUR9_SOLFR</name>
<organism evidence="1 2">
    <name type="scientific">Solidesulfovibrio fructosivorans JJ]</name>
    <dbReference type="NCBI Taxonomy" id="596151"/>
    <lineage>
        <taxon>Bacteria</taxon>
        <taxon>Pseudomonadati</taxon>
        <taxon>Thermodesulfobacteriota</taxon>
        <taxon>Desulfovibrionia</taxon>
        <taxon>Desulfovibrionales</taxon>
        <taxon>Desulfovibrionaceae</taxon>
        <taxon>Solidesulfovibrio</taxon>
    </lineage>
</organism>
<dbReference type="STRING" id="596151.DesfrDRAFT_1368"/>
<protein>
    <submittedName>
        <fullName evidence="1">Uncharacterized protein</fullName>
    </submittedName>
</protein>
<proteinExistence type="predicted"/>
<dbReference type="eggNOG" id="ENOG50318XT">
    <property type="taxonomic scope" value="Bacteria"/>
</dbReference>
<dbReference type="EMBL" id="AECZ01000007">
    <property type="protein sequence ID" value="EFL51833.1"/>
    <property type="molecule type" value="Genomic_DNA"/>
</dbReference>
<dbReference type="Proteomes" id="UP000006250">
    <property type="component" value="Unassembled WGS sequence"/>
</dbReference>